<dbReference type="RefSeq" id="WP_128914595.1">
    <property type="nucleotide sequence ID" value="NZ_RDSM01000003.1"/>
</dbReference>
<evidence type="ECO:0000313" key="2">
    <source>
        <dbReference type="EMBL" id="RXH54877.1"/>
    </source>
</evidence>
<protein>
    <submittedName>
        <fullName evidence="2">Glyoxalase family protein</fullName>
    </submittedName>
</protein>
<dbReference type="PANTHER" id="PTHR33993:SF2">
    <property type="entry name" value="VOC DOMAIN-CONTAINING PROTEIN"/>
    <property type="match status" value="1"/>
</dbReference>
<proteinExistence type="predicted"/>
<dbReference type="Pfam" id="PF22677">
    <property type="entry name" value="Ble-like_N"/>
    <property type="match status" value="1"/>
</dbReference>
<evidence type="ECO:0000259" key="1">
    <source>
        <dbReference type="PROSITE" id="PS51819"/>
    </source>
</evidence>
<reference evidence="2 3" key="1">
    <citation type="submission" date="2018-11" db="EMBL/GenBank/DDBJ databases">
        <authorList>
            <person name="Mardanov A.V."/>
            <person name="Ravin N.V."/>
            <person name="Dedysh S.N."/>
        </authorList>
    </citation>
    <scope>NUCLEOTIDE SEQUENCE [LARGE SCALE GENOMIC DNA]</scope>
    <source>
        <strain evidence="2 3">AF10</strain>
    </source>
</reference>
<dbReference type="Proteomes" id="UP000289437">
    <property type="component" value="Unassembled WGS sequence"/>
</dbReference>
<reference evidence="3" key="2">
    <citation type="submission" date="2019-02" db="EMBL/GenBank/DDBJ databases">
        <title>Granulicella sibirica sp. nov., a psychrotolerant acidobacterium isolated from an organic soil layer in forested tundra, West Siberia.</title>
        <authorList>
            <person name="Oshkin I.Y."/>
            <person name="Kulichevskaya I.S."/>
            <person name="Rijpstra W.I.C."/>
            <person name="Sinninghe Damste J.S."/>
            <person name="Rakitin A.L."/>
            <person name="Ravin N.V."/>
            <person name="Dedysh S.N."/>
        </authorList>
    </citation>
    <scope>NUCLEOTIDE SEQUENCE [LARGE SCALE GENOMIC DNA]</scope>
    <source>
        <strain evidence="3">AF10</strain>
    </source>
</reference>
<evidence type="ECO:0000313" key="3">
    <source>
        <dbReference type="Proteomes" id="UP000289437"/>
    </source>
</evidence>
<dbReference type="InterPro" id="IPR037523">
    <property type="entry name" value="VOC_core"/>
</dbReference>
<dbReference type="Gene3D" id="3.10.180.10">
    <property type="entry name" value="2,3-Dihydroxybiphenyl 1,2-Dioxygenase, domain 1"/>
    <property type="match status" value="1"/>
</dbReference>
<dbReference type="CDD" id="cd07247">
    <property type="entry name" value="SgaA_N_like"/>
    <property type="match status" value="1"/>
</dbReference>
<organism evidence="2 3">
    <name type="scientific">Granulicella sibirica</name>
    <dbReference type="NCBI Taxonomy" id="2479048"/>
    <lineage>
        <taxon>Bacteria</taxon>
        <taxon>Pseudomonadati</taxon>
        <taxon>Acidobacteriota</taxon>
        <taxon>Terriglobia</taxon>
        <taxon>Terriglobales</taxon>
        <taxon>Acidobacteriaceae</taxon>
        <taxon>Granulicella</taxon>
    </lineage>
</organism>
<keyword evidence="3" id="KW-1185">Reference proteome</keyword>
<sequence length="125" mass="13507">MNNDALTWFEIPTVDLDRARRFYEDVLHTNMQEFAGGRDPIVMFPFVGEGVGGALVKRPHSQPSPCGTMVYLKLPVFAGEVGEAEARVEKAGGSVVVPKMSVPGVPGEMFVMKDTEGNMVGVHGL</sequence>
<name>A0A4Q0SVQ1_9BACT</name>
<dbReference type="OrthoDB" id="9804235at2"/>
<dbReference type="PANTHER" id="PTHR33993">
    <property type="entry name" value="GLYOXALASE-RELATED"/>
    <property type="match status" value="1"/>
</dbReference>
<accession>A0A4Q0SVQ1</accession>
<dbReference type="EMBL" id="RDSM01000003">
    <property type="protein sequence ID" value="RXH54877.1"/>
    <property type="molecule type" value="Genomic_DNA"/>
</dbReference>
<dbReference type="SUPFAM" id="SSF54593">
    <property type="entry name" value="Glyoxalase/Bleomycin resistance protein/Dihydroxybiphenyl dioxygenase"/>
    <property type="match status" value="1"/>
</dbReference>
<dbReference type="AlphaFoldDB" id="A0A4Q0SVQ1"/>
<dbReference type="InterPro" id="IPR053863">
    <property type="entry name" value="Glyoxy/Ble-like_N"/>
</dbReference>
<comment type="caution">
    <text evidence="2">The sequence shown here is derived from an EMBL/GenBank/DDBJ whole genome shotgun (WGS) entry which is preliminary data.</text>
</comment>
<dbReference type="InterPro" id="IPR052164">
    <property type="entry name" value="Anthracycline_SecMetBiosynth"/>
</dbReference>
<gene>
    <name evidence="2" type="ORF">GRAN_3981</name>
</gene>
<dbReference type="InterPro" id="IPR029068">
    <property type="entry name" value="Glyas_Bleomycin-R_OHBP_Dase"/>
</dbReference>
<feature type="domain" description="VOC" evidence="1">
    <location>
        <begin position="5"/>
        <end position="125"/>
    </location>
</feature>
<dbReference type="PROSITE" id="PS51819">
    <property type="entry name" value="VOC"/>
    <property type="match status" value="1"/>
</dbReference>